<accession>A0A6J6JPL1</accession>
<proteinExistence type="predicted"/>
<dbReference type="Gene3D" id="3.20.20.140">
    <property type="entry name" value="Metal-dependent hydrolases"/>
    <property type="match status" value="1"/>
</dbReference>
<dbReference type="GO" id="GO:0016810">
    <property type="term" value="F:hydrolase activity, acting on carbon-nitrogen (but not peptide) bonds"/>
    <property type="evidence" value="ECO:0007669"/>
    <property type="project" value="InterPro"/>
</dbReference>
<evidence type="ECO:0000313" key="2">
    <source>
        <dbReference type="EMBL" id="CAB4639387.1"/>
    </source>
</evidence>
<dbReference type="EMBL" id="CAEZVN010000138">
    <property type="protein sequence ID" value="CAB4639387.1"/>
    <property type="molecule type" value="Genomic_DNA"/>
</dbReference>
<protein>
    <submittedName>
        <fullName evidence="2">Unannotated protein</fullName>
    </submittedName>
</protein>
<feature type="domain" description="Amidohydrolase 3" evidence="1">
    <location>
        <begin position="3"/>
        <end position="60"/>
    </location>
</feature>
<evidence type="ECO:0000259" key="1">
    <source>
        <dbReference type="Pfam" id="PF07969"/>
    </source>
</evidence>
<name>A0A6J6JPL1_9ZZZZ</name>
<reference evidence="2" key="1">
    <citation type="submission" date="2020-05" db="EMBL/GenBank/DDBJ databases">
        <authorList>
            <person name="Chiriac C."/>
            <person name="Salcher M."/>
            <person name="Ghai R."/>
            <person name="Kavagutti S V."/>
        </authorList>
    </citation>
    <scope>NUCLEOTIDE SEQUENCE</scope>
</reference>
<dbReference type="Pfam" id="PF07969">
    <property type="entry name" value="Amidohydro_3"/>
    <property type="match status" value="1"/>
</dbReference>
<dbReference type="Gene3D" id="2.30.40.10">
    <property type="entry name" value="Urease, subunit C, domain 1"/>
    <property type="match status" value="1"/>
</dbReference>
<gene>
    <name evidence="2" type="ORF">UFOPK2001_01067</name>
</gene>
<dbReference type="AlphaFoldDB" id="A0A6J6JPL1"/>
<dbReference type="InterPro" id="IPR011059">
    <property type="entry name" value="Metal-dep_hydrolase_composite"/>
</dbReference>
<organism evidence="2">
    <name type="scientific">freshwater metagenome</name>
    <dbReference type="NCBI Taxonomy" id="449393"/>
    <lineage>
        <taxon>unclassified sequences</taxon>
        <taxon>metagenomes</taxon>
        <taxon>ecological metagenomes</taxon>
    </lineage>
</organism>
<dbReference type="InterPro" id="IPR013108">
    <property type="entry name" value="Amidohydro_3"/>
</dbReference>
<sequence>MKEQALTVREALNAYTSGVTAQLAKSELSGTLEAGQAAEFVVLSGNPLAAEESALFEISVIASSTMLTPLAYLPA</sequence>